<dbReference type="PANTHER" id="PTHR11133:SF22">
    <property type="entry name" value="ALPHA-AMINOADIPIC SEMIALDEHYDE SYNTHASE, MITOCHONDRIAL"/>
    <property type="match status" value="1"/>
</dbReference>
<accession>A0A4R6XYN8</accession>
<keyword evidence="5" id="KW-1185">Reference proteome</keyword>
<proteinExistence type="predicted"/>
<dbReference type="GO" id="GO:0016491">
    <property type="term" value="F:oxidoreductase activity"/>
    <property type="evidence" value="ECO:0007669"/>
    <property type="project" value="UniProtKB-KW"/>
</dbReference>
<gene>
    <name evidence="4" type="ORF">C8D91_0295</name>
</gene>
<dbReference type="SUPFAM" id="SSF55347">
    <property type="entry name" value="Glyceraldehyde-3-phosphate dehydrogenase-like, C-terminal domain"/>
    <property type="match status" value="1"/>
</dbReference>
<feature type="domain" description="Saccharopine dehydrogenase-like C-terminal" evidence="3">
    <location>
        <begin position="118"/>
        <end position="355"/>
    </location>
</feature>
<dbReference type="InterPro" id="IPR036291">
    <property type="entry name" value="NAD(P)-bd_dom_sf"/>
</dbReference>
<feature type="domain" description="Saccharopine dehydrogenase NADP binding" evidence="2">
    <location>
        <begin position="4"/>
        <end position="114"/>
    </location>
</feature>
<dbReference type="Gene3D" id="3.40.50.720">
    <property type="entry name" value="NAD(P)-binding Rossmann-like Domain"/>
    <property type="match status" value="1"/>
</dbReference>
<dbReference type="Proteomes" id="UP000295724">
    <property type="component" value="Unassembled WGS sequence"/>
</dbReference>
<dbReference type="InterPro" id="IPR051168">
    <property type="entry name" value="AASS"/>
</dbReference>
<dbReference type="AlphaFoldDB" id="A0A4R6XYN8"/>
<evidence type="ECO:0000256" key="1">
    <source>
        <dbReference type="ARBA" id="ARBA00023002"/>
    </source>
</evidence>
<keyword evidence="1" id="KW-0560">Oxidoreductase</keyword>
<evidence type="ECO:0000259" key="3">
    <source>
        <dbReference type="Pfam" id="PF16653"/>
    </source>
</evidence>
<evidence type="ECO:0000259" key="2">
    <source>
        <dbReference type="Pfam" id="PF03435"/>
    </source>
</evidence>
<reference evidence="4 5" key="1">
    <citation type="submission" date="2019-03" db="EMBL/GenBank/DDBJ databases">
        <title>Genomic Encyclopedia of Type Strains, Phase IV (KMG-IV): sequencing the most valuable type-strain genomes for metagenomic binning, comparative biology and taxonomic classification.</title>
        <authorList>
            <person name="Goeker M."/>
        </authorList>
    </citation>
    <scope>NUCLEOTIDE SEQUENCE [LARGE SCALE GENOMIC DNA]</scope>
    <source>
        <strain evidence="4 5">DSM 25488</strain>
    </source>
</reference>
<dbReference type="Pfam" id="PF16653">
    <property type="entry name" value="Sacchrp_dh_C"/>
    <property type="match status" value="1"/>
</dbReference>
<dbReference type="InterPro" id="IPR005097">
    <property type="entry name" value="Sacchrp_dh_NADP-bd"/>
</dbReference>
<dbReference type="EMBL" id="SNZB01000001">
    <property type="protein sequence ID" value="TDR23434.1"/>
    <property type="molecule type" value="Genomic_DNA"/>
</dbReference>
<dbReference type="OrthoDB" id="9769367at2"/>
<dbReference type="Gene3D" id="3.30.360.10">
    <property type="entry name" value="Dihydrodipicolinate Reductase, domain 2"/>
    <property type="match status" value="1"/>
</dbReference>
<dbReference type="RefSeq" id="WP_099017922.1">
    <property type="nucleotide sequence ID" value="NZ_NIHB01000001.1"/>
</dbReference>
<dbReference type="InterPro" id="IPR032095">
    <property type="entry name" value="Sacchrp_dh-like_C"/>
</dbReference>
<dbReference type="Pfam" id="PF03435">
    <property type="entry name" value="Sacchrp_dh_NADP"/>
    <property type="match status" value="1"/>
</dbReference>
<sequence length="361" mass="39544">MKKVLVLGGGRIGAAIAKNLSVDHEVTLADLSINHLSHLSPHCQLVAANACDDQVLSDLVEPFDLVVGALPSLLGFDRLRALIELKKNIVDISFFAEDALALNQLAKTNGVTALVDFGLAPGISNLYAGHFVAQYDQVDSFACKVGGVPVERLKPFEYKAPFAPLDVIEEYTRPARMKRMGEEIILPAMSEIESLYFKGVGHMEAFNTDGLRSLLQTVDIPTMAEKTVRYNGHAGFIQKLIDAGFFKAEHRDATAKVLLEQWQFAENEPDLTVMEISATGIKNGQATAETFQLIDHYDHENNISSMARTTGFTCAAGVRLALSHDDLPCGVIPPELIGQNKTWFDQIFAELAQHNIKITPQ</sequence>
<protein>
    <submittedName>
        <fullName evidence="4">Saccharopine dehydrogenase-like NADP-dependent oxidoreductase</fullName>
    </submittedName>
</protein>
<comment type="caution">
    <text evidence="4">The sequence shown here is derived from an EMBL/GenBank/DDBJ whole genome shotgun (WGS) entry which is preliminary data.</text>
</comment>
<name>A0A4R6XYN8_9GAMM</name>
<dbReference type="SUPFAM" id="SSF51735">
    <property type="entry name" value="NAD(P)-binding Rossmann-fold domains"/>
    <property type="match status" value="1"/>
</dbReference>
<dbReference type="PANTHER" id="PTHR11133">
    <property type="entry name" value="SACCHAROPINE DEHYDROGENASE"/>
    <property type="match status" value="1"/>
</dbReference>
<organism evidence="4 5">
    <name type="scientific">Marinicella litoralis</name>
    <dbReference type="NCBI Taxonomy" id="644220"/>
    <lineage>
        <taxon>Bacteria</taxon>
        <taxon>Pseudomonadati</taxon>
        <taxon>Pseudomonadota</taxon>
        <taxon>Gammaproteobacteria</taxon>
        <taxon>Lysobacterales</taxon>
        <taxon>Marinicellaceae</taxon>
        <taxon>Marinicella</taxon>
    </lineage>
</organism>
<evidence type="ECO:0000313" key="4">
    <source>
        <dbReference type="EMBL" id="TDR23434.1"/>
    </source>
</evidence>
<evidence type="ECO:0000313" key="5">
    <source>
        <dbReference type="Proteomes" id="UP000295724"/>
    </source>
</evidence>